<dbReference type="AlphaFoldDB" id="A0A3L8SIF4"/>
<protein>
    <submittedName>
        <fullName evidence="2">Uncharacterized protein</fullName>
    </submittedName>
</protein>
<dbReference type="Proteomes" id="UP000276834">
    <property type="component" value="Unassembled WGS sequence"/>
</dbReference>
<keyword evidence="3" id="KW-1185">Reference proteome</keyword>
<gene>
    <name evidence="2" type="ORF">DV515_00007333</name>
</gene>
<organism evidence="2 3">
    <name type="scientific">Chloebia gouldiae</name>
    <name type="common">Gouldian finch</name>
    <name type="synonym">Erythrura gouldiae</name>
    <dbReference type="NCBI Taxonomy" id="44316"/>
    <lineage>
        <taxon>Eukaryota</taxon>
        <taxon>Metazoa</taxon>
        <taxon>Chordata</taxon>
        <taxon>Craniata</taxon>
        <taxon>Vertebrata</taxon>
        <taxon>Euteleostomi</taxon>
        <taxon>Archelosauria</taxon>
        <taxon>Archosauria</taxon>
        <taxon>Dinosauria</taxon>
        <taxon>Saurischia</taxon>
        <taxon>Theropoda</taxon>
        <taxon>Coelurosauria</taxon>
        <taxon>Aves</taxon>
        <taxon>Neognathae</taxon>
        <taxon>Neoaves</taxon>
        <taxon>Telluraves</taxon>
        <taxon>Australaves</taxon>
        <taxon>Passeriformes</taxon>
        <taxon>Passeroidea</taxon>
        <taxon>Passeridae</taxon>
        <taxon>Chloebia</taxon>
    </lineage>
</organism>
<accession>A0A3L8SIF4</accession>
<dbReference type="EMBL" id="QUSF01000019">
    <property type="protein sequence ID" value="RLW02238.1"/>
    <property type="molecule type" value="Genomic_DNA"/>
</dbReference>
<sequence length="116" mass="12611">MTASPGAHGGCTQAPGWGQPPFPLCSPARRLIAALLQANPDHPSQPLHICIMSLRKHDAQPQPRSEQKPSACSLPHPNSEPQNNLLPLPKSQQRRACLGDYQEFASDADNNCLCKR</sequence>
<evidence type="ECO:0000313" key="2">
    <source>
        <dbReference type="EMBL" id="RLW02238.1"/>
    </source>
</evidence>
<evidence type="ECO:0000256" key="1">
    <source>
        <dbReference type="SAM" id="MobiDB-lite"/>
    </source>
</evidence>
<name>A0A3L8SIF4_CHLGU</name>
<feature type="region of interest" description="Disordered" evidence="1">
    <location>
        <begin position="53"/>
        <end position="88"/>
    </location>
</feature>
<proteinExistence type="predicted"/>
<comment type="caution">
    <text evidence="2">The sequence shown here is derived from an EMBL/GenBank/DDBJ whole genome shotgun (WGS) entry which is preliminary data.</text>
</comment>
<reference evidence="2 3" key="1">
    <citation type="journal article" date="2018" name="Proc. R. Soc. B">
        <title>A non-coding region near Follistatin controls head colour polymorphism in the Gouldian finch.</title>
        <authorList>
            <person name="Toomey M.B."/>
            <person name="Marques C.I."/>
            <person name="Andrade P."/>
            <person name="Araujo P.M."/>
            <person name="Sabatino S."/>
            <person name="Gazda M.A."/>
            <person name="Afonso S."/>
            <person name="Lopes R.J."/>
            <person name="Corbo J.C."/>
            <person name="Carneiro M."/>
        </authorList>
    </citation>
    <scope>NUCLEOTIDE SEQUENCE [LARGE SCALE GENOMIC DNA]</scope>
    <source>
        <strain evidence="2">Red01</strain>
        <tissue evidence="2">Muscle</tissue>
    </source>
</reference>
<evidence type="ECO:0000313" key="3">
    <source>
        <dbReference type="Proteomes" id="UP000276834"/>
    </source>
</evidence>